<dbReference type="RefSeq" id="XP_051858662.1">
    <property type="nucleotide sequence ID" value="XM_052002702.1"/>
</dbReference>
<dbReference type="OrthoDB" id="7881543at2759"/>
<reference evidence="2" key="1">
    <citation type="submission" date="2025-08" db="UniProtKB">
        <authorList>
            <consortium name="RefSeq"/>
        </authorList>
    </citation>
    <scope>IDENTIFICATION</scope>
    <source>
        <strain evidence="2">15112-1751.03</strain>
        <tissue evidence="2">Whole Adult</tissue>
    </source>
</reference>
<keyword evidence="1" id="KW-1185">Reference proteome</keyword>
<proteinExistence type="predicted"/>
<sequence length="97" mass="11553">MLCSRRELCIQLLVAALIISSYCTGKIVLDMEQSRPLDMEDYCRTLDILQPEYEQRNCAQILAEEKELTMTSELLMDTDQRCWWGWELFGRRCRKRV</sequence>
<dbReference type="GeneID" id="127565199"/>
<name>A0A9C6T1Y3_DROAB</name>
<evidence type="ECO:0000313" key="1">
    <source>
        <dbReference type="Proteomes" id="UP000515160"/>
    </source>
</evidence>
<organism evidence="1 2">
    <name type="scientific">Drosophila albomicans</name>
    <name type="common">Fruit fly</name>
    <dbReference type="NCBI Taxonomy" id="7291"/>
    <lineage>
        <taxon>Eukaryota</taxon>
        <taxon>Metazoa</taxon>
        <taxon>Ecdysozoa</taxon>
        <taxon>Arthropoda</taxon>
        <taxon>Hexapoda</taxon>
        <taxon>Insecta</taxon>
        <taxon>Pterygota</taxon>
        <taxon>Neoptera</taxon>
        <taxon>Endopterygota</taxon>
        <taxon>Diptera</taxon>
        <taxon>Brachycera</taxon>
        <taxon>Muscomorpha</taxon>
        <taxon>Ephydroidea</taxon>
        <taxon>Drosophilidae</taxon>
        <taxon>Drosophila</taxon>
    </lineage>
</organism>
<dbReference type="Proteomes" id="UP000515160">
    <property type="component" value="Chromosome 2L"/>
</dbReference>
<accession>A0A9C6T1Y3</accession>
<protein>
    <submittedName>
        <fullName evidence="2">Uncharacterized protein LOC127565199</fullName>
    </submittedName>
</protein>
<gene>
    <name evidence="2" type="primary">LOC127565199</name>
</gene>
<dbReference type="AlphaFoldDB" id="A0A9C6T1Y3"/>
<evidence type="ECO:0000313" key="2">
    <source>
        <dbReference type="RefSeq" id="XP_051858662.1"/>
    </source>
</evidence>